<organism evidence="1 2">
    <name type="scientific">Aliiroseovarius crassostreae</name>
    <dbReference type="NCBI Taxonomy" id="154981"/>
    <lineage>
        <taxon>Bacteria</taxon>
        <taxon>Pseudomonadati</taxon>
        <taxon>Pseudomonadota</taxon>
        <taxon>Alphaproteobacteria</taxon>
        <taxon>Rhodobacterales</taxon>
        <taxon>Paracoccaceae</taxon>
        <taxon>Aliiroseovarius</taxon>
    </lineage>
</organism>
<proteinExistence type="predicted"/>
<dbReference type="RefSeq" id="WP_055192287.1">
    <property type="nucleotide sequence ID" value="NZ_LKBA01000019.1"/>
</dbReference>
<gene>
    <name evidence="1" type="ORF">AKJ29_09850</name>
</gene>
<dbReference type="AlphaFoldDB" id="A0A0N8IB99"/>
<evidence type="ECO:0000313" key="2">
    <source>
        <dbReference type="Proteomes" id="UP000050471"/>
    </source>
</evidence>
<comment type="caution">
    <text evidence="1">The sequence shown here is derived from an EMBL/GenBank/DDBJ whole genome shotgun (WGS) entry which is preliminary data.</text>
</comment>
<evidence type="ECO:0000313" key="1">
    <source>
        <dbReference type="EMBL" id="KPN62515.1"/>
    </source>
</evidence>
<sequence>MSRSLSRSLLCALVAGTLSGLGVPGLVMAQQSSHAPVSQQGAADKPLSAIDWLSNSITLPAPTPPSAQSGRSESDVAQTAAVAAVTVSPLARTKTDAVGLLPSHVTGFQSDLWGASRADDLARRISGLPVDLLPALQDLLNRLLLAELDPPKGTSLADDRLFLARVDRLLNIGALDQADALLARAGLTTPASFRRGFDTALLLGEEDLICRHLANAPALSPTFPARIFCLARQGDWEAAVLSLGTARALGYISQEQDLLLSWFLDPDLFEGDPFLPKPGNPTPLTFRLYEAIGQHIATHTLPLAFAQADLRANIGWKARAEAGERLARVGAVSDNQIFGLYTERKPAASGGVWDRMAAVQALDTALKTRDIDTLNVLLPALWTRLEEVDLELPFSRIFGPELNRFPLAKEAAWVALRMGLMSNASEQIARQLPADPGPAPRAAILRAIALGDTISVVPVDAETEAVLEGFAARTMPTRLSGLVDQDRVGEAILRAIALFSNGSLGDLDEVSDAIAFFRQIGLEDTARAAALQFLILDRRG</sequence>
<dbReference type="OrthoDB" id="7929427at2"/>
<dbReference type="Proteomes" id="UP000050471">
    <property type="component" value="Unassembled WGS sequence"/>
</dbReference>
<name>A0A0N8IB99_9RHOB</name>
<reference evidence="1 2" key="1">
    <citation type="submission" date="2015-09" db="EMBL/GenBank/DDBJ databases">
        <title>Draft genome sequence of Aliiroseovarius crassostreae CV919-312TSm, the causative agent of Roseovarius Oyster Disease (formerly Juvenile Oyster Disease).</title>
        <authorList>
            <person name="Kessner L."/>
            <person name="Spinard E."/>
            <person name="Nelson D."/>
        </authorList>
    </citation>
    <scope>NUCLEOTIDE SEQUENCE [LARGE SCALE GENOMIC DNA]</scope>
    <source>
        <strain evidence="1 2">CV919-312</strain>
    </source>
</reference>
<protein>
    <recommendedName>
        <fullName evidence="3">Antifreeze glycopeptide</fullName>
    </recommendedName>
</protein>
<accession>A0A0N8IB99</accession>
<dbReference type="STRING" id="154981.AKJ29_09850"/>
<dbReference type="EMBL" id="LKBA01000019">
    <property type="protein sequence ID" value="KPN62515.1"/>
    <property type="molecule type" value="Genomic_DNA"/>
</dbReference>
<keyword evidence="2" id="KW-1185">Reference proteome</keyword>
<evidence type="ECO:0008006" key="3">
    <source>
        <dbReference type="Google" id="ProtNLM"/>
    </source>
</evidence>